<dbReference type="GO" id="GO:0005525">
    <property type="term" value="F:GTP binding"/>
    <property type="evidence" value="ECO:0007669"/>
    <property type="project" value="UniProtKB-KW"/>
</dbReference>
<evidence type="ECO:0000259" key="8">
    <source>
        <dbReference type="Pfam" id="PF01996"/>
    </source>
</evidence>
<dbReference type="PANTHER" id="PTHR47917:SF1">
    <property type="entry name" value="COENZYME F420:L-GLUTAMATE LIGASE"/>
    <property type="match status" value="1"/>
</dbReference>
<sequence>MPSLTITTIAGIPYIRKGDDLAAIIIEGLTHQVQKLDDGDILVIAQKVVSKAEGACVHIDEVTASDQAIQLAKKVNKDPRKVEVILSESKRLVKVHKHPNANEGIIITEHNLGHISANAAVDESNTDTPGELILLPKDPDASAKRIASALSHHYQCRVGIVISDTFGRPWRLGQTNVAIGLANIPALNLLEGELDAYGRPLKVTAPALADELAGASGLLMSKQGKCPVILFKGLEWACQPDSQASDLLRPTKEDLFA</sequence>
<evidence type="ECO:0000256" key="5">
    <source>
        <dbReference type="ARBA" id="ARBA00022958"/>
    </source>
</evidence>
<keyword evidence="2" id="KW-0479">Metal-binding</keyword>
<evidence type="ECO:0000256" key="1">
    <source>
        <dbReference type="ARBA" id="ARBA00022598"/>
    </source>
</evidence>
<dbReference type="AlphaFoldDB" id="A0A075P1R7"/>
<dbReference type="InterPro" id="IPR008225">
    <property type="entry name" value="F420-0_g-glutamyl_ligase"/>
</dbReference>
<organism evidence="9 10">
    <name type="scientific">Alteromonas australica</name>
    <dbReference type="NCBI Taxonomy" id="589873"/>
    <lineage>
        <taxon>Bacteria</taxon>
        <taxon>Pseudomonadati</taxon>
        <taxon>Pseudomonadota</taxon>
        <taxon>Gammaproteobacteria</taxon>
        <taxon>Alteromonadales</taxon>
        <taxon>Alteromonadaceae</taxon>
        <taxon>Alteromonas/Salinimonas group</taxon>
        <taxon>Alteromonas</taxon>
    </lineage>
</organism>
<evidence type="ECO:0000256" key="6">
    <source>
        <dbReference type="ARBA" id="ARBA00023134"/>
    </source>
</evidence>
<evidence type="ECO:0000313" key="10">
    <source>
        <dbReference type="Proteomes" id="UP000056090"/>
    </source>
</evidence>
<keyword evidence="10" id="KW-1185">Reference proteome</keyword>
<dbReference type="Proteomes" id="UP000056090">
    <property type="component" value="Chromosome"/>
</dbReference>
<evidence type="ECO:0000256" key="4">
    <source>
        <dbReference type="ARBA" id="ARBA00022842"/>
    </source>
</evidence>
<name>A0A075P1R7_9ALTE</name>
<dbReference type="SUPFAM" id="SSF144010">
    <property type="entry name" value="CofE-like"/>
    <property type="match status" value="1"/>
</dbReference>
<keyword evidence="7" id="KW-0464">Manganese</keyword>
<dbReference type="KEGG" id="aal:EP13_00560"/>
<dbReference type="RefSeq" id="WP_044055484.1">
    <property type="nucleotide sequence ID" value="NZ_CBCSKJ010000005.1"/>
</dbReference>
<keyword evidence="6" id="KW-0342">GTP-binding</keyword>
<evidence type="ECO:0000256" key="3">
    <source>
        <dbReference type="ARBA" id="ARBA00022741"/>
    </source>
</evidence>
<dbReference type="Gene3D" id="3.30.1330.100">
    <property type="entry name" value="CofE-like"/>
    <property type="match status" value="1"/>
</dbReference>
<keyword evidence="1 9" id="KW-0436">Ligase</keyword>
<proteinExistence type="predicted"/>
<feature type="domain" description="Coenzyme F420:L-glutamate ligase-like" evidence="8">
    <location>
        <begin position="12"/>
        <end position="233"/>
    </location>
</feature>
<dbReference type="eggNOG" id="COG1478">
    <property type="taxonomic scope" value="Bacteria"/>
</dbReference>
<keyword evidence="4" id="KW-0460">Magnesium</keyword>
<dbReference type="GeneID" id="78253438"/>
<dbReference type="Pfam" id="PF01996">
    <property type="entry name" value="F420_ligase"/>
    <property type="match status" value="1"/>
</dbReference>
<evidence type="ECO:0000256" key="2">
    <source>
        <dbReference type="ARBA" id="ARBA00022723"/>
    </source>
</evidence>
<dbReference type="EMBL" id="CP008849">
    <property type="protein sequence ID" value="AIF97302.1"/>
    <property type="molecule type" value="Genomic_DNA"/>
</dbReference>
<keyword evidence="5" id="KW-0630">Potassium</keyword>
<dbReference type="GO" id="GO:0046872">
    <property type="term" value="F:metal ion binding"/>
    <property type="evidence" value="ECO:0007669"/>
    <property type="project" value="UniProtKB-KW"/>
</dbReference>
<accession>A0A075P1R7</accession>
<dbReference type="GO" id="GO:0052618">
    <property type="term" value="F:coenzyme F420-0:L-glutamate ligase activity"/>
    <property type="evidence" value="ECO:0007669"/>
    <property type="project" value="TreeGrafter"/>
</dbReference>
<reference evidence="9 10" key="1">
    <citation type="submission" date="2014-06" db="EMBL/GenBank/DDBJ databases">
        <title>Genomes of Alteromonas australica, a world apart.</title>
        <authorList>
            <person name="Gonzaga A."/>
            <person name="Lopez-Perez M."/>
            <person name="Rodriguez-Valera F."/>
        </authorList>
    </citation>
    <scope>NUCLEOTIDE SEQUENCE [LARGE SCALE GENOMIC DNA]</scope>
    <source>
        <strain evidence="9 10">H 17</strain>
    </source>
</reference>
<keyword evidence="3" id="KW-0547">Nucleotide-binding</keyword>
<dbReference type="PANTHER" id="PTHR47917">
    <property type="match status" value="1"/>
</dbReference>
<dbReference type="Gene3D" id="3.90.1660.10">
    <property type="entry name" value="CofE-like domain"/>
    <property type="match status" value="1"/>
</dbReference>
<dbReference type="NCBIfam" id="TIGR01916">
    <property type="entry name" value="F420_cofE"/>
    <property type="match status" value="1"/>
</dbReference>
<dbReference type="InterPro" id="IPR002847">
    <property type="entry name" value="F420-0_gamma-glut_ligase-dom"/>
</dbReference>
<gene>
    <name evidence="9" type="ORF">EP13_00560</name>
</gene>
<protein>
    <submittedName>
        <fullName evidence="9">Coenzyme F420:L-glutamate ligase</fullName>
    </submittedName>
</protein>
<evidence type="ECO:0000256" key="7">
    <source>
        <dbReference type="ARBA" id="ARBA00023211"/>
    </source>
</evidence>
<evidence type="ECO:0000313" key="9">
    <source>
        <dbReference type="EMBL" id="AIF97302.1"/>
    </source>
</evidence>